<reference evidence="1" key="1">
    <citation type="submission" date="2014-11" db="EMBL/GenBank/DDBJ databases">
        <authorList>
            <person name="Amaro Gonzalez C."/>
        </authorList>
    </citation>
    <scope>NUCLEOTIDE SEQUENCE</scope>
</reference>
<proteinExistence type="predicted"/>
<sequence length="19" mass="2168">MTFNPTLYGRWGTGNNNKP</sequence>
<dbReference type="EMBL" id="GBXM01100605">
    <property type="protein sequence ID" value="JAH07972.1"/>
    <property type="molecule type" value="Transcribed_RNA"/>
</dbReference>
<dbReference type="AlphaFoldDB" id="A0A0E9PUL8"/>
<protein>
    <submittedName>
        <fullName evidence="1">Uncharacterized protein</fullName>
    </submittedName>
</protein>
<accession>A0A0E9PUL8</accession>
<reference evidence="1" key="2">
    <citation type="journal article" date="2015" name="Fish Shellfish Immunol.">
        <title>Early steps in the European eel (Anguilla anguilla)-Vibrio vulnificus interaction in the gills: Role of the RtxA13 toxin.</title>
        <authorList>
            <person name="Callol A."/>
            <person name="Pajuelo D."/>
            <person name="Ebbesson L."/>
            <person name="Teles M."/>
            <person name="MacKenzie S."/>
            <person name="Amaro C."/>
        </authorList>
    </citation>
    <scope>NUCLEOTIDE SEQUENCE</scope>
</reference>
<name>A0A0E9PUL8_ANGAN</name>
<evidence type="ECO:0000313" key="1">
    <source>
        <dbReference type="EMBL" id="JAH07972.1"/>
    </source>
</evidence>
<organism evidence="1">
    <name type="scientific">Anguilla anguilla</name>
    <name type="common">European freshwater eel</name>
    <name type="synonym">Muraena anguilla</name>
    <dbReference type="NCBI Taxonomy" id="7936"/>
    <lineage>
        <taxon>Eukaryota</taxon>
        <taxon>Metazoa</taxon>
        <taxon>Chordata</taxon>
        <taxon>Craniata</taxon>
        <taxon>Vertebrata</taxon>
        <taxon>Euteleostomi</taxon>
        <taxon>Actinopterygii</taxon>
        <taxon>Neopterygii</taxon>
        <taxon>Teleostei</taxon>
        <taxon>Anguilliformes</taxon>
        <taxon>Anguillidae</taxon>
        <taxon>Anguilla</taxon>
    </lineage>
</organism>